<evidence type="ECO:0000313" key="1">
    <source>
        <dbReference type="EMBL" id="PLT47543.1"/>
    </source>
</evidence>
<reference evidence="1 2" key="1">
    <citation type="submission" date="2017-05" db="EMBL/GenBank/DDBJ databases">
        <title>Functional genome analysis of Paenibacillus pasadenensis strain R16: insights on endophytic life style and antifungal activity.</title>
        <authorList>
            <person name="Passera A."/>
            <person name="Marcolungo L."/>
            <person name="Casati P."/>
            <person name="Brasca M."/>
            <person name="Quaglino F."/>
            <person name="Delledonne M."/>
        </authorList>
    </citation>
    <scope>NUCLEOTIDE SEQUENCE [LARGE SCALE GENOMIC DNA]</scope>
    <source>
        <strain evidence="1 2">R16</strain>
    </source>
</reference>
<name>A0A2N5NB41_9BACL</name>
<dbReference type="Proteomes" id="UP000234789">
    <property type="component" value="Unassembled WGS sequence"/>
</dbReference>
<dbReference type="AlphaFoldDB" id="A0A2N5NB41"/>
<organism evidence="1 2">
    <name type="scientific">Paenibacillus pasadenensis</name>
    <dbReference type="NCBI Taxonomy" id="217090"/>
    <lineage>
        <taxon>Bacteria</taxon>
        <taxon>Bacillati</taxon>
        <taxon>Bacillota</taxon>
        <taxon>Bacilli</taxon>
        <taxon>Bacillales</taxon>
        <taxon>Paenibacillaceae</taxon>
        <taxon>Paenibacillus</taxon>
    </lineage>
</organism>
<accession>A0A2N5NB41</accession>
<protein>
    <submittedName>
        <fullName evidence="1">Uncharacterized protein</fullName>
    </submittedName>
</protein>
<evidence type="ECO:0000313" key="2">
    <source>
        <dbReference type="Proteomes" id="UP000234789"/>
    </source>
</evidence>
<keyword evidence="2" id="KW-1185">Reference proteome</keyword>
<gene>
    <name evidence="1" type="ORF">B8V81_1767</name>
</gene>
<proteinExistence type="predicted"/>
<dbReference type="EMBL" id="NFEZ01000003">
    <property type="protein sequence ID" value="PLT47543.1"/>
    <property type="molecule type" value="Genomic_DNA"/>
</dbReference>
<comment type="caution">
    <text evidence="1">The sequence shown here is derived from an EMBL/GenBank/DDBJ whole genome shotgun (WGS) entry which is preliminary data.</text>
</comment>
<sequence>MSPSYNDPVQMLVIVDFYWNNDNAVEKEQGEWYMMGSF</sequence>